<gene>
    <name evidence="1" type="ORF">IRZ65_21005</name>
</gene>
<dbReference type="Proteomes" id="UP000626180">
    <property type="component" value="Unassembled WGS sequence"/>
</dbReference>
<proteinExistence type="predicted"/>
<organism evidence="1 2">
    <name type="scientific">Pseudomonas luteola</name>
    <dbReference type="NCBI Taxonomy" id="47886"/>
    <lineage>
        <taxon>Bacteria</taxon>
        <taxon>Pseudomonadati</taxon>
        <taxon>Pseudomonadota</taxon>
        <taxon>Gammaproteobacteria</taxon>
        <taxon>Pseudomonadales</taxon>
        <taxon>Pseudomonadaceae</taxon>
        <taxon>Pseudomonas</taxon>
    </lineage>
</organism>
<dbReference type="EMBL" id="JADMCD010000014">
    <property type="protein sequence ID" value="MBF8643154.1"/>
    <property type="molecule type" value="Genomic_DNA"/>
</dbReference>
<evidence type="ECO:0000313" key="2">
    <source>
        <dbReference type="Proteomes" id="UP000626180"/>
    </source>
</evidence>
<reference evidence="1 2" key="1">
    <citation type="submission" date="2020-10" db="EMBL/GenBank/DDBJ databases">
        <title>Genome sequences of Pseudomonas isolates.</title>
        <authorList>
            <person name="Wessels L."/>
            <person name="Reich F."/>
            <person name="Hammerl J."/>
        </authorList>
    </citation>
    <scope>NUCLEOTIDE SEQUENCE [LARGE SCALE GENOMIC DNA]</scope>
    <source>
        <strain evidence="1 2">20-MO00624-0</strain>
    </source>
</reference>
<evidence type="ECO:0000313" key="1">
    <source>
        <dbReference type="EMBL" id="MBF8643154.1"/>
    </source>
</evidence>
<protein>
    <submittedName>
        <fullName evidence="1">Uncharacterized protein</fullName>
    </submittedName>
</protein>
<accession>A0ABS0FS95</accession>
<name>A0ABS0FS95_PSELU</name>
<keyword evidence="2" id="KW-1185">Reference proteome</keyword>
<comment type="caution">
    <text evidence="1">The sequence shown here is derived from an EMBL/GenBank/DDBJ whole genome shotgun (WGS) entry which is preliminary data.</text>
</comment>
<sequence length="173" mass="19112">MNVKESYFDLLLAAAIACAQHRLFFSIHPCPAAGSDAEKACSAAVYSAVSALERLARHCRKTGQDARHSPLFDAVGDLAYIYETTFDHGRAVRCDDLSPEAIRIALDRGNTLLCAEGEIRVSRPREITDEYGMPRWGYLTEVRSKEGKVWKFEEADPASLAQSIYTLLASCPP</sequence>
<dbReference type="RefSeq" id="WP_196122230.1">
    <property type="nucleotide sequence ID" value="NZ_JADMCD010000014.1"/>
</dbReference>